<dbReference type="PROSITE" id="PS51829">
    <property type="entry name" value="P_HOMO_B"/>
    <property type="match status" value="1"/>
</dbReference>
<dbReference type="Proteomes" id="UP000535020">
    <property type="component" value="Unassembled WGS sequence"/>
</dbReference>
<dbReference type="InterPro" id="IPR013783">
    <property type="entry name" value="Ig-like_fold"/>
</dbReference>
<dbReference type="Pfam" id="PF01483">
    <property type="entry name" value="P_proprotein"/>
    <property type="match status" value="1"/>
</dbReference>
<evidence type="ECO:0000313" key="7">
    <source>
        <dbReference type="Proteomes" id="UP000535020"/>
    </source>
</evidence>
<dbReference type="AlphaFoldDB" id="A0A7Y8Y0Z1"/>
<dbReference type="SUPFAM" id="SSF49785">
    <property type="entry name" value="Galactose-binding domain-like"/>
    <property type="match status" value="1"/>
</dbReference>
<dbReference type="Gene3D" id="2.60.120.260">
    <property type="entry name" value="Galactose-binding domain-like"/>
    <property type="match status" value="1"/>
</dbReference>
<accession>A0A7Y8Y0Z1</accession>
<evidence type="ECO:0000256" key="1">
    <source>
        <dbReference type="ARBA" id="ARBA00022670"/>
    </source>
</evidence>
<gene>
    <name evidence="6" type="ORF">HZF10_05525</name>
</gene>
<dbReference type="EMBL" id="JACBJI010000002">
    <property type="protein sequence ID" value="NYA70372.1"/>
    <property type="molecule type" value="Genomic_DNA"/>
</dbReference>
<proteinExistence type="predicted"/>
<feature type="chain" id="PRO_5031382404" evidence="4">
    <location>
        <begin position="20"/>
        <end position="901"/>
    </location>
</feature>
<comment type="caution">
    <text evidence="6">The sequence shown here is derived from an EMBL/GenBank/DDBJ whole genome shotgun (WGS) entry which is preliminary data.</text>
</comment>
<dbReference type="NCBIfam" id="TIGR04183">
    <property type="entry name" value="Por_Secre_tail"/>
    <property type="match status" value="1"/>
</dbReference>
<keyword evidence="1" id="KW-0645">Protease</keyword>
<dbReference type="Pfam" id="PF18962">
    <property type="entry name" value="Por_Secre_tail"/>
    <property type="match status" value="1"/>
</dbReference>
<dbReference type="InterPro" id="IPR008979">
    <property type="entry name" value="Galactose-bd-like_sf"/>
</dbReference>
<protein>
    <submittedName>
        <fullName evidence="6">T9SS type A sorting domain-containing protein</fullName>
    </submittedName>
</protein>
<dbReference type="Pfam" id="PF13583">
    <property type="entry name" value="Reprolysin_4"/>
    <property type="match status" value="1"/>
</dbReference>
<sequence>MKKTLLCLALALSFGSLSAQKGSPWQKVGTDKLSGRQAIRTGDIPENQRLYQINQAQFTAALASATDKFSGQAGVEISIPNSAGQLERFLVWENSNFDAELQAQYPNIRAYVGKGITDPTAQLNLSVSPKGVKTMLLRADRKSEFIEPYTTDRSVYVVKGAESRSHASLPWVCSTDDVALNQQLNTEVMRSNNQSYKTMRLALSCNAEYTIYHGGQVSDALDAMNATMTRVNGIMEKDLSIHLNIIASSSSVIFTNATTDPYTPFDSGNGIDDWNQQLQTTLTNSIGNANYDIGHMFGSNGGGGNAGCIGCVCVNPTIGNPLGKGSGITSPADGIPEGDNFDVDYVVHEMGHQMGGNHTFSFSTENNAVNVEPGSGSTIMAYAGITGATDVQAHSDPYFTYRSILQIQTNMATKTCPVSTPIANTPPTINAGADFTIPKGTAFILKGTGSDAQGDTITYCWEQNDDATVVGAAASYPSPTKTDGPNFRSVNPSTSPNRYMPAFSSVLAGNLTTMWETVSTVARTMNFTLTGRDSNGPTSSQTQTDAMIVTVNATAGPFQVTYPNIANETWLQNTAKTVTWDVAGTTGNGINTSNVNILFSSDAGATFTTLVANTPNDGSEAITVPNVAAPYCRIMIEPVGNIYYAVSKSFAIGYTVTVTNTCNTYTGTVTAAAVAGPDTQYAVQGTVDVPDNVTISDVNLTINITHPKVNDLYVGLVKPNSTVVDCQIYTQSCPTLITQNMVCTWDDAAPTLACATLGAGNSYKPANQLLEVFNGGQSQGLWRLAIADVTAANSGTLNSWSLQICSTTTTVTLATDNFELTDFSLYPNPNNGSFNVKFTPDGSNDIKINVHDIQGRRILAKTYPATGAFEENLQLQSVQSGVYLVTVQNGANKTVKRVVVQ</sequence>
<dbReference type="InterPro" id="IPR026444">
    <property type="entry name" value="Secre_tail"/>
</dbReference>
<organism evidence="6 7">
    <name type="scientific">Flavobacterium agri</name>
    <dbReference type="NCBI Taxonomy" id="2743471"/>
    <lineage>
        <taxon>Bacteria</taxon>
        <taxon>Pseudomonadati</taxon>
        <taxon>Bacteroidota</taxon>
        <taxon>Flavobacteriia</taxon>
        <taxon>Flavobacteriales</taxon>
        <taxon>Flavobacteriaceae</taxon>
        <taxon>Flavobacterium</taxon>
    </lineage>
</organism>
<evidence type="ECO:0000256" key="4">
    <source>
        <dbReference type="SAM" id="SignalP"/>
    </source>
</evidence>
<dbReference type="InterPro" id="IPR002884">
    <property type="entry name" value="P_dom"/>
</dbReference>
<dbReference type="SUPFAM" id="SSF55486">
    <property type="entry name" value="Metalloproteases ('zincins'), catalytic domain"/>
    <property type="match status" value="1"/>
</dbReference>
<evidence type="ECO:0000313" key="6">
    <source>
        <dbReference type="EMBL" id="NYA70372.1"/>
    </source>
</evidence>
<keyword evidence="7" id="KW-1185">Reference proteome</keyword>
<dbReference type="Gene3D" id="2.60.40.10">
    <property type="entry name" value="Immunoglobulins"/>
    <property type="match status" value="1"/>
</dbReference>
<dbReference type="RefSeq" id="WP_176005185.1">
    <property type="nucleotide sequence ID" value="NZ_JABWMI010000006.1"/>
</dbReference>
<evidence type="ECO:0000256" key="2">
    <source>
        <dbReference type="ARBA" id="ARBA00022729"/>
    </source>
</evidence>
<dbReference type="Gene3D" id="3.40.390.10">
    <property type="entry name" value="Collagenase (Catalytic Domain)"/>
    <property type="match status" value="1"/>
</dbReference>
<dbReference type="InterPro" id="IPR024079">
    <property type="entry name" value="MetalloPept_cat_dom_sf"/>
</dbReference>
<feature type="signal peptide" evidence="4">
    <location>
        <begin position="1"/>
        <end position="19"/>
    </location>
</feature>
<keyword evidence="2 4" id="KW-0732">Signal</keyword>
<dbReference type="GO" id="GO:0006508">
    <property type="term" value="P:proteolysis"/>
    <property type="evidence" value="ECO:0007669"/>
    <property type="project" value="UniProtKB-KW"/>
</dbReference>
<feature type="domain" description="P/Homo B" evidence="5">
    <location>
        <begin position="655"/>
        <end position="810"/>
    </location>
</feature>
<evidence type="ECO:0000256" key="3">
    <source>
        <dbReference type="ARBA" id="ARBA00022801"/>
    </source>
</evidence>
<dbReference type="GO" id="GO:0008237">
    <property type="term" value="F:metallopeptidase activity"/>
    <property type="evidence" value="ECO:0007669"/>
    <property type="project" value="InterPro"/>
</dbReference>
<reference evidence="6 7" key="1">
    <citation type="submission" date="2020-07" db="EMBL/GenBank/DDBJ databases">
        <authorList>
            <person name="Sun Q."/>
        </authorList>
    </citation>
    <scope>NUCLEOTIDE SEQUENCE [LARGE SCALE GENOMIC DNA]</scope>
    <source>
        <strain evidence="6 7">MAH-1</strain>
    </source>
</reference>
<evidence type="ECO:0000259" key="5">
    <source>
        <dbReference type="PROSITE" id="PS51829"/>
    </source>
</evidence>
<dbReference type="GO" id="GO:0004252">
    <property type="term" value="F:serine-type endopeptidase activity"/>
    <property type="evidence" value="ECO:0007669"/>
    <property type="project" value="InterPro"/>
</dbReference>
<keyword evidence="3" id="KW-0378">Hydrolase</keyword>
<name>A0A7Y8Y0Z1_9FLAO</name>